<reference evidence="2" key="1">
    <citation type="submission" date="2019-08" db="EMBL/GenBank/DDBJ databases">
        <authorList>
            <person name="Kucharzyk K."/>
            <person name="Murdoch R.W."/>
            <person name="Higgins S."/>
            <person name="Loffler F."/>
        </authorList>
    </citation>
    <scope>NUCLEOTIDE SEQUENCE</scope>
</reference>
<accession>A0A644YHC0</accession>
<sequence>MYTNSGYGASKIAQILNSEGYLTKRSCKWSQNAVSRILSNPIYIGQVVNGKEEVQDFLTGKRQKRAKDNWYVTYNPELIIIPKKQFLKAQEILSSRHDAFKITKKRQSSKNVFSTLIKCNNCGYSFRRINIERSSAMYTKWVCCGTNAKGTDFCNNRTKIDETELTNAICRYLIGIIYDKDKFISDTANEIRKKYNENTPVVSADKIKKNLDRFKKAKGKQTEMFESDIINIAELKERTKNLNGDIQKCLNLLDSINNSKNEDHIAKIINQHCTDIHSIINCQFMDNLLLKKFLDRITVSEDGDIKVYFKI</sequence>
<gene>
    <name evidence="2" type="ORF">SDC9_72384</name>
</gene>
<dbReference type="Pfam" id="PF07508">
    <property type="entry name" value="Recombinase"/>
    <property type="match status" value="1"/>
</dbReference>
<dbReference type="InterPro" id="IPR038109">
    <property type="entry name" value="DNA_bind_recomb_sf"/>
</dbReference>
<dbReference type="GO" id="GO:0000150">
    <property type="term" value="F:DNA strand exchange activity"/>
    <property type="evidence" value="ECO:0007669"/>
    <property type="project" value="InterPro"/>
</dbReference>
<dbReference type="PANTHER" id="PTHR30461:SF23">
    <property type="entry name" value="DNA RECOMBINASE-RELATED"/>
    <property type="match status" value="1"/>
</dbReference>
<dbReference type="InterPro" id="IPR011109">
    <property type="entry name" value="DNA_bind_recombinase_dom"/>
</dbReference>
<name>A0A644YHC0_9ZZZZ</name>
<protein>
    <recommendedName>
        <fullName evidence="1">Recombinase domain-containing protein</fullName>
    </recommendedName>
</protein>
<dbReference type="Gene3D" id="3.90.1750.20">
    <property type="entry name" value="Putative Large Serine Recombinase, Chain B, Domain 2"/>
    <property type="match status" value="1"/>
</dbReference>
<dbReference type="Pfam" id="PF13408">
    <property type="entry name" value="Zn_ribbon_recom"/>
    <property type="match status" value="1"/>
</dbReference>
<evidence type="ECO:0000313" key="2">
    <source>
        <dbReference type="EMBL" id="MPM25883.1"/>
    </source>
</evidence>
<dbReference type="PROSITE" id="PS51737">
    <property type="entry name" value="RECOMBINASE_DNA_BIND"/>
    <property type="match status" value="1"/>
</dbReference>
<feature type="domain" description="Recombinase" evidence="1">
    <location>
        <begin position="1"/>
        <end position="99"/>
    </location>
</feature>
<evidence type="ECO:0000259" key="1">
    <source>
        <dbReference type="PROSITE" id="PS51737"/>
    </source>
</evidence>
<dbReference type="GO" id="GO:0003677">
    <property type="term" value="F:DNA binding"/>
    <property type="evidence" value="ECO:0007669"/>
    <property type="project" value="InterPro"/>
</dbReference>
<dbReference type="EMBL" id="VSSQ01004599">
    <property type="protein sequence ID" value="MPM25883.1"/>
    <property type="molecule type" value="Genomic_DNA"/>
</dbReference>
<dbReference type="InterPro" id="IPR050639">
    <property type="entry name" value="SSR_resolvase"/>
</dbReference>
<organism evidence="2">
    <name type="scientific">bioreactor metagenome</name>
    <dbReference type="NCBI Taxonomy" id="1076179"/>
    <lineage>
        <taxon>unclassified sequences</taxon>
        <taxon>metagenomes</taxon>
        <taxon>ecological metagenomes</taxon>
    </lineage>
</organism>
<proteinExistence type="predicted"/>
<dbReference type="InterPro" id="IPR025827">
    <property type="entry name" value="Zn_ribbon_recom_dom"/>
</dbReference>
<dbReference type="AlphaFoldDB" id="A0A644YHC0"/>
<dbReference type="PANTHER" id="PTHR30461">
    <property type="entry name" value="DNA-INVERTASE FROM LAMBDOID PROPHAGE"/>
    <property type="match status" value="1"/>
</dbReference>
<comment type="caution">
    <text evidence="2">The sequence shown here is derived from an EMBL/GenBank/DDBJ whole genome shotgun (WGS) entry which is preliminary data.</text>
</comment>